<dbReference type="AlphaFoldDB" id="A0A0C2VLE5"/>
<reference evidence="1 2" key="1">
    <citation type="submission" date="2015-01" db="EMBL/GenBank/DDBJ databases">
        <title>Genome sequencing of Jeotgalibacillus soli.</title>
        <authorList>
            <person name="Goh K.M."/>
            <person name="Chan K.-G."/>
            <person name="Yaakop A.S."/>
            <person name="Ee R."/>
            <person name="Gan H.M."/>
            <person name="Chan C.S."/>
        </authorList>
    </citation>
    <scope>NUCLEOTIDE SEQUENCE [LARGE SCALE GENOMIC DNA]</scope>
    <source>
        <strain evidence="1 2">P9</strain>
    </source>
</reference>
<dbReference type="RefSeq" id="WP_041089595.1">
    <property type="nucleotide sequence ID" value="NZ_JXRP01000018.1"/>
</dbReference>
<evidence type="ECO:0000313" key="1">
    <source>
        <dbReference type="EMBL" id="KIL45286.1"/>
    </source>
</evidence>
<gene>
    <name evidence="1" type="ORF">KP78_28300</name>
</gene>
<dbReference type="Gene3D" id="2.40.50.100">
    <property type="match status" value="1"/>
</dbReference>
<keyword evidence="2" id="KW-1185">Reference proteome</keyword>
<dbReference type="SUPFAM" id="SSF51230">
    <property type="entry name" value="Single hybrid motif"/>
    <property type="match status" value="1"/>
</dbReference>
<dbReference type="OrthoDB" id="2639611at2"/>
<proteinExistence type="predicted"/>
<comment type="caution">
    <text evidence="1">The sequence shown here is derived from an EMBL/GenBank/DDBJ whole genome shotgun (WGS) entry which is preliminary data.</text>
</comment>
<dbReference type="InterPro" id="IPR011053">
    <property type="entry name" value="Single_hybrid_motif"/>
</dbReference>
<organism evidence="1 2">
    <name type="scientific">Jeotgalibacillus soli</name>
    <dbReference type="NCBI Taxonomy" id="889306"/>
    <lineage>
        <taxon>Bacteria</taxon>
        <taxon>Bacillati</taxon>
        <taxon>Bacillota</taxon>
        <taxon>Bacilli</taxon>
        <taxon>Bacillales</taxon>
        <taxon>Caryophanaceae</taxon>
        <taxon>Jeotgalibacillus</taxon>
    </lineage>
</organism>
<sequence length="84" mass="9651">MREIIENIYSPCHGKIEKIFIHESDYVYEWEQLISIRDERGIVEEITVGISGNIASLEVQENQEVTPETVLCRLKDDLLVTGSD</sequence>
<name>A0A0C2VLE5_9BACL</name>
<dbReference type="PATRIC" id="fig|889306.3.peg.2843"/>
<dbReference type="EMBL" id="JXRP01000018">
    <property type="protein sequence ID" value="KIL45286.1"/>
    <property type="molecule type" value="Genomic_DNA"/>
</dbReference>
<evidence type="ECO:0000313" key="2">
    <source>
        <dbReference type="Proteomes" id="UP000031938"/>
    </source>
</evidence>
<dbReference type="Proteomes" id="UP000031938">
    <property type="component" value="Unassembled WGS sequence"/>
</dbReference>
<accession>A0A0C2VLE5</accession>
<protein>
    <recommendedName>
        <fullName evidence="3">Lipoyl-binding domain-containing protein</fullName>
    </recommendedName>
</protein>
<evidence type="ECO:0008006" key="3">
    <source>
        <dbReference type="Google" id="ProtNLM"/>
    </source>
</evidence>
<dbReference type="STRING" id="889306.KP78_28300"/>